<evidence type="ECO:0000256" key="3">
    <source>
        <dbReference type="ARBA" id="ARBA00022763"/>
    </source>
</evidence>
<dbReference type="PROSITE" id="PS51194">
    <property type="entry name" value="HELICASE_CTER"/>
    <property type="match status" value="1"/>
</dbReference>
<dbReference type="Pfam" id="PF04851">
    <property type="entry name" value="ResIII"/>
    <property type="match status" value="1"/>
</dbReference>
<dbReference type="Pfam" id="PF00271">
    <property type="entry name" value="Helicase_C"/>
    <property type="match status" value="1"/>
</dbReference>
<dbReference type="InterPro" id="IPR004807">
    <property type="entry name" value="UvrB"/>
</dbReference>
<evidence type="ECO:0000313" key="11">
    <source>
        <dbReference type="Proteomes" id="UP000178367"/>
    </source>
</evidence>
<keyword evidence="1" id="KW-0963">Cytoplasm</keyword>
<dbReference type="GO" id="GO:0009380">
    <property type="term" value="C:excinuclease repair complex"/>
    <property type="evidence" value="ECO:0007669"/>
    <property type="project" value="InterPro"/>
</dbReference>
<dbReference type="CDD" id="cd17916">
    <property type="entry name" value="DEXHc_UvrB"/>
    <property type="match status" value="1"/>
</dbReference>
<evidence type="ECO:0000256" key="6">
    <source>
        <dbReference type="ARBA" id="ARBA00022881"/>
    </source>
</evidence>
<dbReference type="EMBL" id="MFGB01000013">
    <property type="protein sequence ID" value="OGF26878.1"/>
    <property type="molecule type" value="Genomic_DNA"/>
</dbReference>
<reference evidence="10 11" key="1">
    <citation type="journal article" date="2016" name="Nat. Commun.">
        <title>Thousands of microbial genomes shed light on interconnected biogeochemical processes in an aquifer system.</title>
        <authorList>
            <person name="Anantharaman K."/>
            <person name="Brown C.T."/>
            <person name="Hug L.A."/>
            <person name="Sharon I."/>
            <person name="Castelle C.J."/>
            <person name="Probst A.J."/>
            <person name="Thomas B.C."/>
            <person name="Singh A."/>
            <person name="Wilkins M.J."/>
            <person name="Karaoz U."/>
            <person name="Brodie E.L."/>
            <person name="Williams K.H."/>
            <person name="Hubbard S.S."/>
            <person name="Banfield J.F."/>
        </authorList>
    </citation>
    <scope>NUCLEOTIDE SEQUENCE [LARGE SCALE GENOMIC DNA]</scope>
</reference>
<keyword evidence="2" id="KW-0547">Nucleotide-binding</keyword>
<dbReference type="GO" id="GO:0016887">
    <property type="term" value="F:ATP hydrolysis activity"/>
    <property type="evidence" value="ECO:0007669"/>
    <property type="project" value="InterPro"/>
</dbReference>
<evidence type="ECO:0000313" key="10">
    <source>
        <dbReference type="EMBL" id="OGF26878.1"/>
    </source>
</evidence>
<dbReference type="PROSITE" id="PS51192">
    <property type="entry name" value="HELICASE_ATP_BIND_1"/>
    <property type="match status" value="1"/>
</dbReference>
<dbReference type="GO" id="GO:0003677">
    <property type="term" value="F:DNA binding"/>
    <property type="evidence" value="ECO:0007669"/>
    <property type="project" value="InterPro"/>
</dbReference>
<evidence type="ECO:0000259" key="9">
    <source>
        <dbReference type="PROSITE" id="PS51194"/>
    </source>
</evidence>
<keyword evidence="5" id="KW-0067">ATP-binding</keyword>
<evidence type="ECO:0000256" key="1">
    <source>
        <dbReference type="ARBA" id="ARBA00022490"/>
    </source>
</evidence>
<dbReference type="SMART" id="SM00490">
    <property type="entry name" value="HELICc"/>
    <property type="match status" value="1"/>
</dbReference>
<dbReference type="GO" id="GO:0006289">
    <property type="term" value="P:nucleotide-excision repair"/>
    <property type="evidence" value="ECO:0007669"/>
    <property type="project" value="InterPro"/>
</dbReference>
<keyword evidence="3" id="KW-0227">DNA damage</keyword>
<dbReference type="InterPro" id="IPR041471">
    <property type="entry name" value="UvrB_inter"/>
</dbReference>
<dbReference type="Pfam" id="PF12344">
    <property type="entry name" value="UvrB"/>
    <property type="match status" value="1"/>
</dbReference>
<dbReference type="GO" id="GO:0005524">
    <property type="term" value="F:ATP binding"/>
    <property type="evidence" value="ECO:0007669"/>
    <property type="project" value="UniProtKB-KW"/>
</dbReference>
<dbReference type="AlphaFoldDB" id="A0A1F5SJI3"/>
<dbReference type="Gene3D" id="3.40.50.300">
    <property type="entry name" value="P-loop containing nucleotide triphosphate hydrolases"/>
    <property type="match status" value="3"/>
</dbReference>
<dbReference type="GO" id="GO:0004518">
    <property type="term" value="F:nuclease activity"/>
    <property type="evidence" value="ECO:0007669"/>
    <property type="project" value="UniProtKB-KW"/>
</dbReference>
<keyword evidence="4" id="KW-0228">DNA excision</keyword>
<dbReference type="Proteomes" id="UP000178367">
    <property type="component" value="Unassembled WGS sequence"/>
</dbReference>
<evidence type="ECO:0000259" key="8">
    <source>
        <dbReference type="PROSITE" id="PS51192"/>
    </source>
</evidence>
<comment type="caution">
    <text evidence="10">The sequence shown here is derived from an EMBL/GenBank/DDBJ whole genome shotgun (WGS) entry which is preliminary data.</text>
</comment>
<dbReference type="STRING" id="1797994.A2227_06360"/>
<dbReference type="PANTHER" id="PTHR24029:SF0">
    <property type="entry name" value="UVRABC SYSTEM PROTEIN B"/>
    <property type="match status" value="1"/>
</dbReference>
<dbReference type="InterPro" id="IPR027417">
    <property type="entry name" value="P-loop_NTPase"/>
</dbReference>
<keyword evidence="7" id="KW-0234">DNA repair</keyword>
<gene>
    <name evidence="10" type="ORF">A2227_06360</name>
</gene>
<sequence length="643" mass="73906">MDKFILKSKFKPTGDQPAAIEKLVSGLEKKYRGQTLLGVTGSGKTFTMAKVIEAVNRPTLIMSHNKTLAAQLYGEFRQFFPDNAVHYFVSYYDYYQPEAYIPQTDTYIEKESTINEEIDRLRHASTQSLINRRDVLIVASVSCIYGIGEKEDYMSLGIEFRKGQKIKRNELLRQLVGIQFERNDIGFYRGEFRVKGSTVDIHLATGEAMVRLLLSGDRIDNIHYFKIKPSSSNPVWIADLKSKDAEETEKIFILPAKHFMTPEERMKRALVSIRSELDARLKELRKARKDVEAYRLERKTNYDLEMIEQVGYCNGIENYSRHLSDRAPGSPPSTLIDFFPKDYLLFIDESHATIPQIRGMYAGDQSRKETLIEFGFRLPSAKDNRPLNFKEFDKKINQIIYVSATPKEFEIKESEQVAEQIIRPTGLLDPEVEIRKSSSRSSNSAEKEIGGISCPLPGEKTYQSEIRIHPSKNDSQIDDLFDEIEKNTARGQRTLVTTLTKRMAEELSAYLQEKNIKVQYLHSDIETLERVDILRDLRKGEYDVLVGINLLREGLDLPEVSLVAILDADMAGFLRNEISLIQTMGRAARHVEGRVIMYANKITPAIRYAVNETRRRRKKQMAYNKKHGITPRTIKTEFHDSII</sequence>
<keyword evidence="6" id="KW-0267">Excision nuclease</keyword>
<name>A0A1F5SJI3_9BACT</name>
<evidence type="ECO:0000256" key="7">
    <source>
        <dbReference type="ARBA" id="ARBA00023204"/>
    </source>
</evidence>
<dbReference type="Pfam" id="PF17757">
    <property type="entry name" value="UvrB_inter"/>
    <property type="match status" value="1"/>
</dbReference>
<feature type="domain" description="Helicase C-terminal" evidence="9">
    <location>
        <begin position="476"/>
        <end position="642"/>
    </location>
</feature>
<dbReference type="SMART" id="SM00487">
    <property type="entry name" value="DEXDc"/>
    <property type="match status" value="1"/>
</dbReference>
<dbReference type="InterPro" id="IPR024759">
    <property type="entry name" value="UvrB_YAD/RRR_dom"/>
</dbReference>
<dbReference type="InterPro" id="IPR001650">
    <property type="entry name" value="Helicase_C-like"/>
</dbReference>
<accession>A0A1F5SJI3</accession>
<proteinExistence type="predicted"/>
<dbReference type="CDD" id="cd18790">
    <property type="entry name" value="SF2_C_UvrB"/>
    <property type="match status" value="1"/>
</dbReference>
<evidence type="ECO:0000256" key="5">
    <source>
        <dbReference type="ARBA" id="ARBA00022840"/>
    </source>
</evidence>
<feature type="domain" description="Helicase ATP-binding" evidence="8">
    <location>
        <begin position="25"/>
        <end position="216"/>
    </location>
</feature>
<evidence type="ECO:0000256" key="2">
    <source>
        <dbReference type="ARBA" id="ARBA00022741"/>
    </source>
</evidence>
<dbReference type="InterPro" id="IPR014001">
    <property type="entry name" value="Helicase_ATP-bd"/>
</dbReference>
<protein>
    <submittedName>
        <fullName evidence="10">Excinuclease ABC subunit B</fullName>
    </submittedName>
</protein>
<dbReference type="InterPro" id="IPR006935">
    <property type="entry name" value="Helicase/UvrB_N"/>
</dbReference>
<dbReference type="PANTHER" id="PTHR24029">
    <property type="entry name" value="UVRABC SYSTEM PROTEIN B"/>
    <property type="match status" value="1"/>
</dbReference>
<evidence type="ECO:0000256" key="4">
    <source>
        <dbReference type="ARBA" id="ARBA00022769"/>
    </source>
</evidence>
<organism evidence="10 11">
    <name type="scientific">Candidatus Falkowbacteria bacterium RIFOXYA2_FULL_47_19</name>
    <dbReference type="NCBI Taxonomy" id="1797994"/>
    <lineage>
        <taxon>Bacteria</taxon>
        <taxon>Candidatus Falkowiibacteriota</taxon>
    </lineage>
</organism>
<dbReference type="SUPFAM" id="SSF52540">
    <property type="entry name" value="P-loop containing nucleoside triphosphate hydrolases"/>
    <property type="match status" value="2"/>
</dbReference>